<dbReference type="Pfam" id="PF00534">
    <property type="entry name" value="Glycos_transf_1"/>
    <property type="match status" value="1"/>
</dbReference>
<proteinExistence type="predicted"/>
<dbReference type="Gene3D" id="3.40.50.2000">
    <property type="entry name" value="Glycogen Phosphorylase B"/>
    <property type="match status" value="2"/>
</dbReference>
<dbReference type="PANTHER" id="PTHR12526:SF630">
    <property type="entry name" value="GLYCOSYLTRANSFERASE"/>
    <property type="match status" value="1"/>
</dbReference>
<accession>A0ABV2JQ00</accession>
<dbReference type="InterPro" id="IPR047691">
    <property type="entry name" value="PelF-like"/>
</dbReference>
<reference evidence="3 4" key="1">
    <citation type="submission" date="2024-06" db="EMBL/GenBank/DDBJ databases">
        <title>Sorghum-associated microbial communities from plants grown in Nebraska, USA.</title>
        <authorList>
            <person name="Schachtman D."/>
        </authorList>
    </citation>
    <scope>NUCLEOTIDE SEQUENCE [LARGE SCALE GENOMIC DNA]</scope>
    <source>
        <strain evidence="3 4">1073</strain>
    </source>
</reference>
<dbReference type="SUPFAM" id="SSF53756">
    <property type="entry name" value="UDP-Glycosyltransferase/glycogen phosphorylase"/>
    <property type="match status" value="1"/>
</dbReference>
<dbReference type="EMBL" id="JBEPMU010000001">
    <property type="protein sequence ID" value="MET3650923.1"/>
    <property type="molecule type" value="Genomic_DNA"/>
</dbReference>
<evidence type="ECO:0000259" key="2">
    <source>
        <dbReference type="Pfam" id="PF13439"/>
    </source>
</evidence>
<keyword evidence="4" id="KW-1185">Reference proteome</keyword>
<feature type="domain" description="Glycosyltransferase subfamily 4-like N-terminal" evidence="2">
    <location>
        <begin position="13"/>
        <end position="170"/>
    </location>
</feature>
<dbReference type="PANTHER" id="PTHR12526">
    <property type="entry name" value="GLYCOSYLTRANSFERASE"/>
    <property type="match status" value="1"/>
</dbReference>
<name>A0ABV2JQ00_9GAMM</name>
<dbReference type="Pfam" id="PF13439">
    <property type="entry name" value="Glyco_transf_4"/>
    <property type="match status" value="1"/>
</dbReference>
<dbReference type="Proteomes" id="UP001549184">
    <property type="component" value="Unassembled WGS sequence"/>
</dbReference>
<evidence type="ECO:0000313" key="4">
    <source>
        <dbReference type="Proteomes" id="UP001549184"/>
    </source>
</evidence>
<comment type="caution">
    <text evidence="3">The sequence shown here is derived from an EMBL/GenBank/DDBJ whole genome shotgun (WGS) entry which is preliminary data.</text>
</comment>
<evidence type="ECO:0000313" key="3">
    <source>
        <dbReference type="EMBL" id="MET3650923.1"/>
    </source>
</evidence>
<dbReference type="InterPro" id="IPR028098">
    <property type="entry name" value="Glyco_trans_4-like_N"/>
</dbReference>
<feature type="domain" description="Glycosyl transferase family 1" evidence="1">
    <location>
        <begin position="187"/>
        <end position="346"/>
    </location>
</feature>
<dbReference type="NCBIfam" id="NF038011">
    <property type="entry name" value="PelF"/>
    <property type="match status" value="1"/>
</dbReference>
<gene>
    <name evidence="3" type="ORF">ABIC75_000625</name>
</gene>
<protein>
    <submittedName>
        <fullName evidence="3">Glycosyltransferase involved in cell wall biosynthesis</fullName>
    </submittedName>
</protein>
<sequence length="373" mass="41277">MNITHVVENLNRGGLERMVLDLVQLQQQQGHQCQVVCLYETGALAHELDAAGIPVVACNKGRGFDLRALARARWAIDRHDTDVLHTHNAVAHYQAVLASCGLDVLRVLNTRHGMGAGQRTGRKEWLYRRALARTDIVVTVCEAARRNGVSRGMLPHTMTRVVPNGIAVDRFVPASNDMRRHVLQLLELDEDAFLIGNVGRLNWTKDQAGLIRAFRQVHQQHPQAMLLLIGDGELRAELERCAEHEDVHDAVRFLGDRNDVRDLLQGLDLFVLSSTSEGYSMALLEACAVALPIIATDVGGNGEIVHSGRTGQLVPAGDADALAEAMLMLLRDPHRASAYGRAARDWVEKHGSLETMADRYERLYQAMECVTCD</sequence>
<dbReference type="RefSeq" id="WP_354012392.1">
    <property type="nucleotide sequence ID" value="NZ_JBEPMU010000001.1"/>
</dbReference>
<dbReference type="InterPro" id="IPR001296">
    <property type="entry name" value="Glyco_trans_1"/>
</dbReference>
<organism evidence="3 4">
    <name type="scientific">Dyella japonica</name>
    <dbReference type="NCBI Taxonomy" id="231455"/>
    <lineage>
        <taxon>Bacteria</taxon>
        <taxon>Pseudomonadati</taxon>
        <taxon>Pseudomonadota</taxon>
        <taxon>Gammaproteobacteria</taxon>
        <taxon>Lysobacterales</taxon>
        <taxon>Rhodanobacteraceae</taxon>
        <taxon>Dyella</taxon>
    </lineage>
</organism>
<evidence type="ECO:0000259" key="1">
    <source>
        <dbReference type="Pfam" id="PF00534"/>
    </source>
</evidence>